<evidence type="ECO:0000313" key="1">
    <source>
        <dbReference type="EMBL" id="DAD65845.1"/>
    </source>
</evidence>
<protein>
    <submittedName>
        <fullName evidence="1">Uncharacterized protein</fullName>
    </submittedName>
</protein>
<sequence length="210" mass="23664">MVHGFKIENDKLILDVEEILQYPILQQIYARDDSKDKSFAEKEFKFILFLSDRKGYVTKAGLTKREAYNYAKSNAGLSDTYLPDKVVLAAIEFVKSNLNITAVEDLISSTIKSLNLSSKLVRSLTDGIEDLMSKELEMKDLAICEETLKQIIKIANEIPARIEGLTELNDKWDKIEKGVTTIRGGAEYRDSYDGTNDRAVNAPNETETLS</sequence>
<organism evidence="1">
    <name type="scientific">CrAss-like virus sp. ctt4r3</name>
    <dbReference type="NCBI Taxonomy" id="2823619"/>
    <lineage>
        <taxon>Viruses</taxon>
        <taxon>Duplodnaviria</taxon>
        <taxon>Heunggongvirae</taxon>
        <taxon>Uroviricota</taxon>
        <taxon>Caudoviricetes</taxon>
        <taxon>Crassvirales</taxon>
    </lineage>
</organism>
<dbReference type="EMBL" id="BK014649">
    <property type="protein sequence ID" value="DAD65845.1"/>
    <property type="molecule type" value="Genomic_DNA"/>
</dbReference>
<reference evidence="1" key="1">
    <citation type="journal article" date="2021" name="Proc. Natl. Acad. Sci. U.S.A.">
        <title>A Catalog of Tens of Thousands of Viruses from Human Metagenomes Reveals Hidden Associations with Chronic Diseases.</title>
        <authorList>
            <person name="Tisza M.J."/>
            <person name="Buck C.B."/>
        </authorList>
    </citation>
    <scope>NUCLEOTIDE SEQUENCE</scope>
    <source>
        <strain evidence="1">Ctt4r3</strain>
    </source>
</reference>
<accession>A0A8S5L7I6</accession>
<proteinExistence type="predicted"/>
<name>A0A8S5L7I6_9CAUD</name>